<protein>
    <submittedName>
        <fullName evidence="5">Peptidylprolyl isomerase</fullName>
    </submittedName>
</protein>
<evidence type="ECO:0000313" key="5">
    <source>
        <dbReference type="EMBL" id="HJC84415.1"/>
    </source>
</evidence>
<keyword evidence="3" id="KW-1133">Transmembrane helix</keyword>
<keyword evidence="3" id="KW-0812">Transmembrane</keyword>
<dbReference type="EMBL" id="DWVP01000004">
    <property type="protein sequence ID" value="HJC84415.1"/>
    <property type="molecule type" value="Genomic_DNA"/>
</dbReference>
<evidence type="ECO:0000256" key="2">
    <source>
        <dbReference type="SAM" id="MobiDB-lite"/>
    </source>
</evidence>
<dbReference type="PANTHER" id="PTHR45625:SF3">
    <property type="entry name" value="PEPTIDYL-PROLYL CIS-TRANS ISOMERASE B-RELATED"/>
    <property type="match status" value="1"/>
</dbReference>
<comment type="function">
    <text evidence="1">PPIases accelerate the folding of proteins. It catalyzes the cis-trans isomerization of proline imidic peptide bonds in oligopeptides.</text>
</comment>
<dbReference type="InterPro" id="IPR044666">
    <property type="entry name" value="Cyclophilin_A-like"/>
</dbReference>
<reference evidence="5" key="1">
    <citation type="journal article" date="2021" name="PeerJ">
        <title>Extensive microbial diversity within the chicken gut microbiome revealed by metagenomics and culture.</title>
        <authorList>
            <person name="Gilroy R."/>
            <person name="Ravi A."/>
            <person name="Getino M."/>
            <person name="Pursley I."/>
            <person name="Horton D.L."/>
            <person name="Alikhan N.F."/>
            <person name="Baker D."/>
            <person name="Gharbi K."/>
            <person name="Hall N."/>
            <person name="Watson M."/>
            <person name="Adriaenssens E.M."/>
            <person name="Foster-Nyarko E."/>
            <person name="Jarju S."/>
            <person name="Secka A."/>
            <person name="Antonio M."/>
            <person name="Oren A."/>
            <person name="Chaudhuri R.R."/>
            <person name="La Ragione R."/>
            <person name="Hildebrand F."/>
            <person name="Pallen M.J."/>
        </authorList>
    </citation>
    <scope>NUCLEOTIDE SEQUENCE</scope>
    <source>
        <strain evidence="5">ChiHjej13B12-4958</strain>
    </source>
</reference>
<feature type="transmembrane region" description="Helical" evidence="3">
    <location>
        <begin position="58"/>
        <end position="79"/>
    </location>
</feature>
<dbReference type="CDD" id="cd00317">
    <property type="entry name" value="cyclophilin"/>
    <property type="match status" value="1"/>
</dbReference>
<proteinExistence type="predicted"/>
<feature type="region of interest" description="Disordered" evidence="2">
    <location>
        <begin position="116"/>
        <end position="135"/>
    </location>
</feature>
<dbReference type="GO" id="GO:0003755">
    <property type="term" value="F:peptidyl-prolyl cis-trans isomerase activity"/>
    <property type="evidence" value="ECO:0007669"/>
    <property type="project" value="InterPro"/>
</dbReference>
<evidence type="ECO:0000256" key="1">
    <source>
        <dbReference type="ARBA" id="ARBA00002388"/>
    </source>
</evidence>
<keyword evidence="3" id="KW-0472">Membrane</keyword>
<feature type="region of interest" description="Disordered" evidence="2">
    <location>
        <begin position="1"/>
        <end position="37"/>
    </location>
</feature>
<organism evidence="5 6">
    <name type="scientific">Candidatus Corynebacterium faecigallinarum</name>
    <dbReference type="NCBI Taxonomy" id="2838528"/>
    <lineage>
        <taxon>Bacteria</taxon>
        <taxon>Bacillati</taxon>
        <taxon>Actinomycetota</taxon>
        <taxon>Actinomycetes</taxon>
        <taxon>Mycobacteriales</taxon>
        <taxon>Corynebacteriaceae</taxon>
        <taxon>Corynebacterium</taxon>
    </lineage>
</organism>
<dbReference type="Pfam" id="PF00160">
    <property type="entry name" value="Pro_isomerase"/>
    <property type="match status" value="1"/>
</dbReference>
<comment type="caution">
    <text evidence="5">The sequence shown here is derived from an EMBL/GenBank/DDBJ whole genome shotgun (WGS) entry which is preliminary data.</text>
</comment>
<dbReference type="SUPFAM" id="SSF50891">
    <property type="entry name" value="Cyclophilin-like"/>
    <property type="match status" value="1"/>
</dbReference>
<evidence type="ECO:0000259" key="4">
    <source>
        <dbReference type="PROSITE" id="PS50072"/>
    </source>
</evidence>
<evidence type="ECO:0000256" key="3">
    <source>
        <dbReference type="SAM" id="Phobius"/>
    </source>
</evidence>
<dbReference type="Gene3D" id="2.40.100.10">
    <property type="entry name" value="Cyclophilin-like"/>
    <property type="match status" value="1"/>
</dbReference>
<gene>
    <name evidence="5" type="ORF">H9751_02495</name>
</gene>
<dbReference type="InterPro" id="IPR002130">
    <property type="entry name" value="Cyclophilin-type_PPIase_dom"/>
</dbReference>
<name>A0A9D2QD68_9CORY</name>
<dbReference type="PROSITE" id="PS50072">
    <property type="entry name" value="CSA_PPIASE_2"/>
    <property type="match status" value="1"/>
</dbReference>
<dbReference type="PANTHER" id="PTHR45625">
    <property type="entry name" value="PEPTIDYL-PROLYL CIS-TRANS ISOMERASE-RELATED"/>
    <property type="match status" value="1"/>
</dbReference>
<reference evidence="5" key="2">
    <citation type="submission" date="2021-04" db="EMBL/GenBank/DDBJ databases">
        <authorList>
            <person name="Gilroy R."/>
        </authorList>
    </citation>
    <scope>NUCLEOTIDE SEQUENCE</scope>
    <source>
        <strain evidence="5">ChiHjej13B12-4958</strain>
    </source>
</reference>
<evidence type="ECO:0000313" key="6">
    <source>
        <dbReference type="Proteomes" id="UP000823858"/>
    </source>
</evidence>
<dbReference type="InterPro" id="IPR029000">
    <property type="entry name" value="Cyclophilin-like_dom_sf"/>
</dbReference>
<feature type="region of interest" description="Disordered" evidence="2">
    <location>
        <begin position="280"/>
        <end position="306"/>
    </location>
</feature>
<dbReference type="AlphaFoldDB" id="A0A9D2QD68"/>
<dbReference type="Proteomes" id="UP000823858">
    <property type="component" value="Unassembled WGS sequence"/>
</dbReference>
<sequence length="306" mass="32752">MVESEGSGWNNGTLEVRPTPQRKGPGALSDNSSRRDAALKNLEKELKTRSRREKMRPLGVTLATLVVLIGLVGGIWFAATRGGDDQDTLADEEFPDETETSEAVDEGPLDCEYTEGEEAAKEVSMPSADDLRTDGSTDLTLATNKGDIGVSVDHSQAPCAANSFEHLVSESFYDDTVCHRVVVSEGMKILQCGDPSGSGAGGPGYTFPDEYPRWNEDGEQVEEEGLYTRGVLAMANSGPNTNGSQFFLVADESQLPNNYTIFGTISEDGLETLDGIIEENADANQENGGDGEPTDEVKIETASVNT</sequence>
<feature type="domain" description="PPIase cyclophilin-type" evidence="4">
    <location>
        <begin position="146"/>
        <end position="304"/>
    </location>
</feature>
<accession>A0A9D2QD68</accession>
<keyword evidence="5" id="KW-0413">Isomerase</keyword>